<evidence type="ECO:0000313" key="19">
    <source>
        <dbReference type="EMBL" id="BAX81886.1"/>
    </source>
</evidence>
<comment type="similarity">
    <text evidence="2 17">Belongs to the Nudix hydrolase family.</text>
</comment>
<dbReference type="GO" id="GO:0006260">
    <property type="term" value="P:DNA replication"/>
    <property type="evidence" value="ECO:0007669"/>
    <property type="project" value="UniProtKB-KW"/>
</dbReference>
<dbReference type="GO" id="GO:0035539">
    <property type="term" value="F:8-oxo-7,8-dihydrodeoxyguanosine triphosphate pyrophosphatase activity"/>
    <property type="evidence" value="ECO:0007669"/>
    <property type="project" value="UniProtKB-EC"/>
</dbReference>
<dbReference type="PRINTS" id="PR00502">
    <property type="entry name" value="NUDIXFAMILY"/>
</dbReference>
<keyword evidence="3" id="KW-0515">Mutator protein</keyword>
<sequence>MKAIKVTAAIIIKNEKVFIAQRSKNDELSGKWEFPGGKIESNETAQECLERELFEEFGIRTKILDYLGESIFDYGNKLIHLLGYFTEHLSGDYILQVHQNCKWIDVNEFDDIDWAPADIELVKQLKKKLTDQ</sequence>
<evidence type="ECO:0000256" key="13">
    <source>
        <dbReference type="ARBA" id="ARBA00040794"/>
    </source>
</evidence>
<dbReference type="GO" id="GO:0044716">
    <property type="term" value="F:8-oxo-GDP phosphatase activity"/>
    <property type="evidence" value="ECO:0007669"/>
    <property type="project" value="TreeGrafter"/>
</dbReference>
<gene>
    <name evidence="19" type="ORF">ALGA_3594</name>
</gene>
<feature type="domain" description="Nudix hydrolase" evidence="18">
    <location>
        <begin position="2"/>
        <end position="127"/>
    </location>
</feature>
<dbReference type="InterPro" id="IPR000086">
    <property type="entry name" value="NUDIX_hydrolase_dom"/>
</dbReference>
<evidence type="ECO:0000256" key="9">
    <source>
        <dbReference type="ARBA" id="ARBA00023204"/>
    </source>
</evidence>
<evidence type="ECO:0000256" key="12">
    <source>
        <dbReference type="ARBA" id="ARBA00038905"/>
    </source>
</evidence>
<evidence type="ECO:0000256" key="17">
    <source>
        <dbReference type="RuleBase" id="RU003476"/>
    </source>
</evidence>
<keyword evidence="9" id="KW-0234">DNA repair</keyword>
<keyword evidence="8" id="KW-0460">Magnesium</keyword>
<evidence type="ECO:0000256" key="10">
    <source>
        <dbReference type="ARBA" id="ARBA00035861"/>
    </source>
</evidence>
<dbReference type="GO" id="GO:0006281">
    <property type="term" value="P:DNA repair"/>
    <property type="evidence" value="ECO:0007669"/>
    <property type="project" value="UniProtKB-KW"/>
</dbReference>
<dbReference type="OrthoDB" id="9810648at2"/>
<dbReference type="EC" id="3.6.1.55" evidence="12"/>
<evidence type="ECO:0000256" key="3">
    <source>
        <dbReference type="ARBA" id="ARBA00022457"/>
    </source>
</evidence>
<dbReference type="CDD" id="cd03425">
    <property type="entry name" value="NUDIX_MutT_NudA_like"/>
    <property type="match status" value="1"/>
</dbReference>
<keyword evidence="6" id="KW-0227">DNA damage</keyword>
<dbReference type="Proteomes" id="UP000218267">
    <property type="component" value="Chromosome"/>
</dbReference>
<reference evidence="20" key="2">
    <citation type="journal article" date="2020" name="Antonie Van Leeuwenhoek">
        <title>Labilibaculum antarcticum sp. nov., a novel facultative anaerobic, psychrotorelant bacterium isolated from marine sediment of Antarctica.</title>
        <authorList>
            <person name="Watanabe M."/>
            <person name="Kojima H."/>
            <person name="Fukui M."/>
        </authorList>
    </citation>
    <scope>NUCLEOTIDE SEQUENCE [LARGE SCALE GENOMIC DNA]</scope>
    <source>
        <strain evidence="20">SPP2</strain>
    </source>
</reference>
<evidence type="ECO:0000313" key="20">
    <source>
        <dbReference type="Proteomes" id="UP000218267"/>
    </source>
</evidence>
<dbReference type="PROSITE" id="PS00893">
    <property type="entry name" value="NUDIX_BOX"/>
    <property type="match status" value="1"/>
</dbReference>
<dbReference type="EMBL" id="AP018042">
    <property type="protein sequence ID" value="BAX81886.1"/>
    <property type="molecule type" value="Genomic_DNA"/>
</dbReference>
<dbReference type="GO" id="GO:0008413">
    <property type="term" value="F:8-oxo-7,8-dihydroguanosine triphosphate pyrophosphatase activity"/>
    <property type="evidence" value="ECO:0007669"/>
    <property type="project" value="TreeGrafter"/>
</dbReference>
<dbReference type="GO" id="GO:0046872">
    <property type="term" value="F:metal ion binding"/>
    <property type="evidence" value="ECO:0007669"/>
    <property type="project" value="UniProtKB-KW"/>
</dbReference>
<keyword evidence="7 17" id="KW-0378">Hydrolase</keyword>
<proteinExistence type="inferred from homology"/>
<evidence type="ECO:0000256" key="15">
    <source>
        <dbReference type="ARBA" id="ARBA00041979"/>
    </source>
</evidence>
<reference evidence="19 20" key="1">
    <citation type="journal article" date="2018" name="Mar. Genomics">
        <title>Complete genome sequence of Marinifilaceae bacterium strain SPP2, isolated from the Antarctic marine sediment.</title>
        <authorList>
            <person name="Watanabe M."/>
            <person name="Kojima H."/>
            <person name="Fukui M."/>
        </authorList>
    </citation>
    <scope>NUCLEOTIDE SEQUENCE [LARGE SCALE GENOMIC DNA]</scope>
    <source>
        <strain evidence="19 20">SPP2</strain>
    </source>
</reference>
<name>A0A1Y1CN95_9BACT</name>
<accession>A0A1Y1CN95</accession>
<comment type="catalytic activity">
    <reaction evidence="11">
        <text>8-oxo-GTP + H2O = 8-oxo-GMP + diphosphate + H(+)</text>
        <dbReference type="Rhea" id="RHEA:67616"/>
        <dbReference type="ChEBI" id="CHEBI:15377"/>
        <dbReference type="ChEBI" id="CHEBI:15378"/>
        <dbReference type="ChEBI" id="CHEBI:33019"/>
        <dbReference type="ChEBI" id="CHEBI:143553"/>
        <dbReference type="ChEBI" id="CHEBI:145694"/>
    </reaction>
</comment>
<dbReference type="InterPro" id="IPR020084">
    <property type="entry name" value="NUDIX_hydrolase_CS"/>
</dbReference>
<evidence type="ECO:0000256" key="1">
    <source>
        <dbReference type="ARBA" id="ARBA00001946"/>
    </source>
</evidence>
<comment type="catalytic activity">
    <reaction evidence="10">
        <text>8-oxo-dGTP + H2O = 8-oxo-dGMP + diphosphate + H(+)</text>
        <dbReference type="Rhea" id="RHEA:31575"/>
        <dbReference type="ChEBI" id="CHEBI:15377"/>
        <dbReference type="ChEBI" id="CHEBI:15378"/>
        <dbReference type="ChEBI" id="CHEBI:33019"/>
        <dbReference type="ChEBI" id="CHEBI:63224"/>
        <dbReference type="ChEBI" id="CHEBI:77896"/>
        <dbReference type="EC" id="3.6.1.55"/>
    </reaction>
</comment>
<dbReference type="PANTHER" id="PTHR47707">
    <property type="entry name" value="8-OXO-DGTP DIPHOSPHATASE"/>
    <property type="match status" value="1"/>
</dbReference>
<dbReference type="InterPro" id="IPR047127">
    <property type="entry name" value="MutT-like"/>
</dbReference>
<dbReference type="Gene3D" id="3.90.79.10">
    <property type="entry name" value="Nucleoside Triphosphate Pyrophosphohydrolase"/>
    <property type="match status" value="1"/>
</dbReference>
<keyword evidence="20" id="KW-1185">Reference proteome</keyword>
<evidence type="ECO:0000256" key="6">
    <source>
        <dbReference type="ARBA" id="ARBA00022763"/>
    </source>
</evidence>
<evidence type="ECO:0000256" key="7">
    <source>
        <dbReference type="ARBA" id="ARBA00022801"/>
    </source>
</evidence>
<protein>
    <recommendedName>
        <fullName evidence="13">8-oxo-dGTP diphosphatase</fullName>
        <ecNumber evidence="12">3.6.1.55</ecNumber>
    </recommendedName>
    <alternativeName>
        <fullName evidence="16">7,8-dihydro-8-oxoguanine-triphosphatase</fullName>
    </alternativeName>
    <alternativeName>
        <fullName evidence="15">Mutator protein MutT</fullName>
    </alternativeName>
    <alternativeName>
        <fullName evidence="14">dGTP pyrophosphohydrolase</fullName>
    </alternativeName>
</protein>
<keyword evidence="5" id="KW-0479">Metal-binding</keyword>
<evidence type="ECO:0000256" key="4">
    <source>
        <dbReference type="ARBA" id="ARBA00022705"/>
    </source>
</evidence>
<dbReference type="Pfam" id="PF00293">
    <property type="entry name" value="NUDIX"/>
    <property type="match status" value="1"/>
</dbReference>
<evidence type="ECO:0000256" key="11">
    <source>
        <dbReference type="ARBA" id="ARBA00036904"/>
    </source>
</evidence>
<evidence type="ECO:0000256" key="16">
    <source>
        <dbReference type="ARBA" id="ARBA00042798"/>
    </source>
</evidence>
<evidence type="ECO:0000256" key="14">
    <source>
        <dbReference type="ARBA" id="ARBA00041592"/>
    </source>
</evidence>
<dbReference type="AlphaFoldDB" id="A0A1Y1CN95"/>
<dbReference type="RefSeq" id="WP_096431703.1">
    <property type="nucleotide sequence ID" value="NZ_AP018042.1"/>
</dbReference>
<organism evidence="19 20">
    <name type="scientific">Labilibaculum antarcticum</name>
    <dbReference type="NCBI Taxonomy" id="1717717"/>
    <lineage>
        <taxon>Bacteria</taxon>
        <taxon>Pseudomonadati</taxon>
        <taxon>Bacteroidota</taxon>
        <taxon>Bacteroidia</taxon>
        <taxon>Marinilabiliales</taxon>
        <taxon>Marinifilaceae</taxon>
        <taxon>Labilibaculum</taxon>
    </lineage>
</organism>
<dbReference type="SUPFAM" id="SSF55811">
    <property type="entry name" value="Nudix"/>
    <property type="match status" value="1"/>
</dbReference>
<dbReference type="PANTHER" id="PTHR47707:SF1">
    <property type="entry name" value="NUDIX HYDROLASE FAMILY PROTEIN"/>
    <property type="match status" value="1"/>
</dbReference>
<keyword evidence="4" id="KW-0235">DNA replication</keyword>
<dbReference type="KEGG" id="mbas:ALGA_3594"/>
<dbReference type="PROSITE" id="PS51462">
    <property type="entry name" value="NUDIX"/>
    <property type="match status" value="1"/>
</dbReference>
<comment type="cofactor">
    <cofactor evidence="1">
        <name>Mg(2+)</name>
        <dbReference type="ChEBI" id="CHEBI:18420"/>
    </cofactor>
</comment>
<evidence type="ECO:0000256" key="8">
    <source>
        <dbReference type="ARBA" id="ARBA00022842"/>
    </source>
</evidence>
<dbReference type="InterPro" id="IPR020476">
    <property type="entry name" value="Nudix_hydrolase"/>
</dbReference>
<dbReference type="InterPro" id="IPR015797">
    <property type="entry name" value="NUDIX_hydrolase-like_dom_sf"/>
</dbReference>
<evidence type="ECO:0000259" key="18">
    <source>
        <dbReference type="PROSITE" id="PS51462"/>
    </source>
</evidence>
<evidence type="ECO:0000256" key="5">
    <source>
        <dbReference type="ARBA" id="ARBA00022723"/>
    </source>
</evidence>
<dbReference type="GO" id="GO:0044715">
    <property type="term" value="F:8-oxo-dGDP phosphatase activity"/>
    <property type="evidence" value="ECO:0007669"/>
    <property type="project" value="TreeGrafter"/>
</dbReference>
<evidence type="ECO:0000256" key="2">
    <source>
        <dbReference type="ARBA" id="ARBA00005582"/>
    </source>
</evidence>